<dbReference type="Proteomes" id="UP000185608">
    <property type="component" value="Chromosome"/>
</dbReference>
<dbReference type="GeneID" id="29830024"/>
<dbReference type="STRING" id="1873524.HSR6_2114"/>
<dbReference type="PATRIC" id="fig|1855411.3.peg.2042"/>
<dbReference type="Pfam" id="PF26422">
    <property type="entry name" value="Halo_JAB_MPN"/>
    <property type="match status" value="1"/>
</dbReference>
<gene>
    <name evidence="1" type="ORF">HTSR_2038</name>
</gene>
<protein>
    <submittedName>
        <fullName evidence="1">Uncharacterized protein</fullName>
    </submittedName>
</protein>
<accession>A0A1D8S789</accession>
<reference evidence="1 2" key="1">
    <citation type="submission" date="2016-06" db="EMBL/GenBank/DDBJ databases">
        <title>Discovery of anaerobic lithoheterotrophic haloarchaeon capable of sulfur respiration by hydrogen and formate.</title>
        <authorList>
            <person name="Sorokin D.Y."/>
            <person name="Kublanov I.V."/>
            <person name="Roman P."/>
            <person name="Sinninghe Damste J.S."/>
            <person name="Golyshin P.N."/>
            <person name="Rojo D."/>
            <person name="Ciordia S."/>
            <person name="Mena Md.C."/>
            <person name="Ferrer M."/>
            <person name="Smedile F."/>
            <person name="Messina E."/>
            <person name="La Cono V."/>
            <person name="Yakimov M.M."/>
        </authorList>
    </citation>
    <scope>NUCLEOTIDE SEQUENCE [LARGE SCALE GENOMIC DNA]</scope>
    <source>
        <strain evidence="1 2">HTSR1</strain>
    </source>
</reference>
<evidence type="ECO:0000313" key="1">
    <source>
        <dbReference type="EMBL" id="AOW81199.1"/>
    </source>
</evidence>
<name>A0A1D8S789_9EURY</name>
<dbReference type="KEGG" id="halh:HTSR_2038"/>
<proteinExistence type="predicted"/>
<organism evidence="1 2">
    <name type="scientific">Halodesulfurarchaeum formicicum</name>
    <dbReference type="NCBI Taxonomy" id="1873524"/>
    <lineage>
        <taxon>Archaea</taxon>
        <taxon>Methanobacteriati</taxon>
        <taxon>Methanobacteriota</taxon>
        <taxon>Stenosarchaea group</taxon>
        <taxon>Halobacteria</taxon>
        <taxon>Halobacteriales</taxon>
        <taxon>Halobacteriaceae</taxon>
        <taxon>Halodesulfurarchaeum</taxon>
    </lineage>
</organism>
<dbReference type="AlphaFoldDB" id="A0A1D8S789"/>
<evidence type="ECO:0000313" key="2">
    <source>
        <dbReference type="Proteomes" id="UP000185608"/>
    </source>
</evidence>
<sequence>MSQTPVFITRPLLAVLLELAADASPQSVTVSLSATAAADLDPQSAPAEAKSDGSVRRLDDLEPDTPVFSDFYFPDVGNALEFVFGVDLGTPAGQTQARFLSHPDGNPELSMRDDLHATVLVAVPPWEPANVVGFGRNGTERSLVTVAAVAPETDFDADY</sequence>
<dbReference type="InterPro" id="IPR058877">
    <property type="entry name" value="JAB/MPN_dom-containing"/>
</dbReference>
<dbReference type="RefSeq" id="WP_070365842.1">
    <property type="nucleotide sequence ID" value="NZ_CP016070.1"/>
</dbReference>
<dbReference type="EMBL" id="CP016070">
    <property type="protein sequence ID" value="AOW81199.1"/>
    <property type="molecule type" value="Genomic_DNA"/>
</dbReference>